<sequence length="286" mass="31044">MKLNTLPPKLLIINDISGVGRCSMSVSLPVVSACKVQGIPVPTSVFSNHTGFPTHLKIDLTGQLKDYFAALNTLSMNWDGIYCGYLGAKEQLHAISHYYDSLTEKPLFIIDPVMGDHGRAYQHITPEFCNHMKDFVSRGDIITPNLTEACLLTDTPYPKHDCTDSELSAISKKLHALGVKKCIITGCPKGDTFLNYISDSSGNVDTVSTKKAGPGYPGTGDIFVSIVSALTLRGFSLQECTTQAAHFIASCISYSQSLSDDTLQGVIFEPLLSDLVTLSSQERESK</sequence>
<evidence type="ECO:0000256" key="1">
    <source>
        <dbReference type="ARBA" id="ARBA00012104"/>
    </source>
</evidence>
<evidence type="ECO:0000256" key="5">
    <source>
        <dbReference type="ARBA" id="ARBA00022840"/>
    </source>
</evidence>
<dbReference type="PANTHER" id="PTHR10534">
    <property type="entry name" value="PYRIDOXAL KINASE"/>
    <property type="match status" value="1"/>
</dbReference>
<evidence type="ECO:0000256" key="3">
    <source>
        <dbReference type="ARBA" id="ARBA00022741"/>
    </source>
</evidence>
<keyword evidence="4 7" id="KW-0418">Kinase</keyword>
<dbReference type="Proteomes" id="UP001209666">
    <property type="component" value="Unassembled WGS sequence"/>
</dbReference>
<evidence type="ECO:0000256" key="2">
    <source>
        <dbReference type="ARBA" id="ARBA00022679"/>
    </source>
</evidence>
<evidence type="ECO:0000313" key="7">
    <source>
        <dbReference type="EMBL" id="MCU6716243.1"/>
    </source>
</evidence>
<dbReference type="RefSeq" id="WP_227700460.1">
    <property type="nucleotide sequence ID" value="NZ_JAOQKI010000003.1"/>
</dbReference>
<keyword evidence="8" id="KW-1185">Reference proteome</keyword>
<feature type="domain" description="Pyridoxamine kinase/Phosphomethylpyrimidine kinase" evidence="6">
    <location>
        <begin position="31"/>
        <end position="258"/>
    </location>
</feature>
<protein>
    <recommendedName>
        <fullName evidence="1">pyridoxal kinase</fullName>
        <ecNumber evidence="1">2.7.1.35</ecNumber>
    </recommendedName>
</protein>
<dbReference type="EMBL" id="JAOQKI010000003">
    <property type="protein sequence ID" value="MCU6716243.1"/>
    <property type="molecule type" value="Genomic_DNA"/>
</dbReference>
<dbReference type="EC" id="2.7.1.35" evidence="1"/>
<dbReference type="Gene3D" id="3.40.1190.20">
    <property type="match status" value="1"/>
</dbReference>
<dbReference type="Pfam" id="PF08543">
    <property type="entry name" value="Phos_pyr_kin"/>
    <property type="match status" value="1"/>
</dbReference>
<keyword evidence="3" id="KW-0547">Nucleotide-binding</keyword>
<dbReference type="GO" id="GO:0008478">
    <property type="term" value="F:pyridoxal kinase activity"/>
    <property type="evidence" value="ECO:0007669"/>
    <property type="project" value="UniProtKB-EC"/>
</dbReference>
<comment type="caution">
    <text evidence="7">The sequence shown here is derived from an EMBL/GenBank/DDBJ whole genome shotgun (WGS) entry which is preliminary data.</text>
</comment>
<dbReference type="NCBIfam" id="NF005491">
    <property type="entry name" value="PRK07105.1"/>
    <property type="match status" value="1"/>
</dbReference>
<keyword evidence="5" id="KW-0067">ATP-binding</keyword>
<reference evidence="7 8" key="1">
    <citation type="journal article" date="2021" name="ISME Commun">
        <title>Automated analysis of genomic sequences facilitates high-throughput and comprehensive description of bacteria.</title>
        <authorList>
            <person name="Hitch T.C.A."/>
        </authorList>
    </citation>
    <scope>NUCLEOTIDE SEQUENCE [LARGE SCALE GENOMIC DNA]</scope>
    <source>
        <strain evidence="7 8">Sanger_19</strain>
    </source>
</reference>
<organism evidence="7 8">
    <name type="scientific">Roseburia amylophila</name>
    <dbReference type="NCBI Taxonomy" id="2981794"/>
    <lineage>
        <taxon>Bacteria</taxon>
        <taxon>Bacillati</taxon>
        <taxon>Bacillota</taxon>
        <taxon>Clostridia</taxon>
        <taxon>Lachnospirales</taxon>
        <taxon>Lachnospiraceae</taxon>
        <taxon>Roseburia</taxon>
    </lineage>
</organism>
<name>A0ABT2SB16_9FIRM</name>
<gene>
    <name evidence="7" type="ORF">OCV43_02995</name>
</gene>
<proteinExistence type="predicted"/>
<evidence type="ECO:0000259" key="6">
    <source>
        <dbReference type="Pfam" id="PF08543"/>
    </source>
</evidence>
<dbReference type="PANTHER" id="PTHR10534:SF2">
    <property type="entry name" value="PYRIDOXAL KINASE"/>
    <property type="match status" value="1"/>
</dbReference>
<dbReference type="PROSITE" id="PS51257">
    <property type="entry name" value="PROKAR_LIPOPROTEIN"/>
    <property type="match status" value="1"/>
</dbReference>
<dbReference type="InterPro" id="IPR013749">
    <property type="entry name" value="PM/HMP-P_kinase-1"/>
</dbReference>
<evidence type="ECO:0000256" key="4">
    <source>
        <dbReference type="ARBA" id="ARBA00022777"/>
    </source>
</evidence>
<dbReference type="InterPro" id="IPR004625">
    <property type="entry name" value="PyrdxlKinase"/>
</dbReference>
<dbReference type="InterPro" id="IPR029056">
    <property type="entry name" value="Ribokinase-like"/>
</dbReference>
<accession>A0ABT2SB16</accession>
<evidence type="ECO:0000313" key="8">
    <source>
        <dbReference type="Proteomes" id="UP001209666"/>
    </source>
</evidence>
<keyword evidence="2 7" id="KW-0808">Transferase</keyword>
<dbReference type="SUPFAM" id="SSF53613">
    <property type="entry name" value="Ribokinase-like"/>
    <property type="match status" value="1"/>
</dbReference>